<reference evidence="6 7" key="1">
    <citation type="journal article" date="2013" name="Nat. Genet.">
        <title>The genome of the hydatid tapeworm Echinococcus granulosus.</title>
        <authorList>
            <person name="Zheng H."/>
            <person name="Zhang W."/>
            <person name="Zhang L."/>
            <person name="Zhang Z."/>
            <person name="Li J."/>
            <person name="Lu G."/>
            <person name="Zhu Y."/>
            <person name="Wang Y."/>
            <person name="Huang Y."/>
            <person name="Liu J."/>
            <person name="Kang H."/>
            <person name="Chen J."/>
            <person name="Wang L."/>
            <person name="Chen A."/>
            <person name="Yu S."/>
            <person name="Gao Z."/>
            <person name="Jin L."/>
            <person name="Gu W."/>
            <person name="Wang Z."/>
            <person name="Zhao L."/>
            <person name="Shi B."/>
            <person name="Wen H."/>
            <person name="Lin R."/>
            <person name="Jones M.K."/>
            <person name="Brejova B."/>
            <person name="Vinar T."/>
            <person name="Zhao G."/>
            <person name="McManus D.P."/>
            <person name="Chen Z."/>
            <person name="Zhou Y."/>
            <person name="Wang S."/>
        </authorList>
    </citation>
    <scope>NUCLEOTIDE SEQUENCE [LARGE SCALE GENOMIC DNA]</scope>
</reference>
<evidence type="ECO:0000256" key="3">
    <source>
        <dbReference type="ARBA" id="ARBA00022833"/>
    </source>
</evidence>
<name>W6UHP8_ECHGR</name>
<dbReference type="OrthoDB" id="10013584at2759"/>
<dbReference type="Pfam" id="PF21055">
    <property type="entry name" value="ZSWIM4-8_C"/>
    <property type="match status" value="1"/>
</dbReference>
<dbReference type="PANTHER" id="PTHR22619">
    <property type="entry name" value="ZINC FINGER SWIM DOMAIN CONTAINING PROTEIN 4, 5, 6"/>
    <property type="match status" value="1"/>
</dbReference>
<evidence type="ECO:0000313" key="6">
    <source>
        <dbReference type="EMBL" id="EUB60573.1"/>
    </source>
</evidence>
<gene>
    <name evidence="6" type="ORF">EGR_04592</name>
</gene>
<dbReference type="Proteomes" id="UP000019149">
    <property type="component" value="Unassembled WGS sequence"/>
</dbReference>
<dbReference type="GO" id="GO:0031462">
    <property type="term" value="C:Cul2-RING ubiquitin ligase complex"/>
    <property type="evidence" value="ECO:0007669"/>
    <property type="project" value="TreeGrafter"/>
</dbReference>
<dbReference type="InterPro" id="IPR048370">
    <property type="entry name" value="ZSWIM4-8_C"/>
</dbReference>
<keyword evidence="7" id="KW-1185">Reference proteome</keyword>
<keyword evidence="3" id="KW-0862">Zinc</keyword>
<evidence type="ECO:0000259" key="5">
    <source>
        <dbReference type="Pfam" id="PF21055"/>
    </source>
</evidence>
<feature type="region of interest" description="Disordered" evidence="4">
    <location>
        <begin position="331"/>
        <end position="351"/>
    </location>
</feature>
<dbReference type="GeneID" id="36340307"/>
<comment type="caution">
    <text evidence="6">The sequence shown here is derived from an EMBL/GenBank/DDBJ whole genome shotgun (WGS) entry which is preliminary data.</text>
</comment>
<sequence>MRLVAELCGLPRIHLPVSIIDLAVCGGEPSYHGSHSRVYMQQQTVSQLVQYSVHLKALSKAVAAMRAVRSTRYRPKIRRHSLSPQQESACLAKYQRSLDIPETVHLLRTCVEPLTRRWPKFDASPQQRLANYSGVQLTLFSRAQIIGPDADCLARLGQQDHGESDSGVNRRCFIPLEGKLVKFTERCIPPITCLQLWGAAAQDPVNCALTALQLTELDAASFEATYQLVVEAAKSGSLGPTHLFSAARHLDARGYPLWAFPLTVHAMRLFSLSGLQESHPVAHDVLWSCLLAHRIGLTALQEILSHVVRNVHCPTLLADILHRCRAPPPPSLPPLPTPQYHPHSHHHPNHHHRVDGNHVYAGYYPTSKQAQPPLLPVDAPPLKPLLEATISAFVATTHARLANISPRQYADFLDFLSRARDTFGLLKPDGPAQFRQLVSCLCHSYRGKRKLIALLNERFHHT</sequence>
<feature type="domain" description="ZSWIM4-8 C-terminal" evidence="5">
    <location>
        <begin position="242"/>
        <end position="451"/>
    </location>
</feature>
<keyword evidence="1" id="KW-0479">Metal-binding</keyword>
<accession>W6UHP8</accession>
<evidence type="ECO:0000256" key="1">
    <source>
        <dbReference type="ARBA" id="ARBA00022723"/>
    </source>
</evidence>
<dbReference type="AlphaFoldDB" id="W6UHP8"/>
<evidence type="ECO:0000313" key="7">
    <source>
        <dbReference type="Proteomes" id="UP000019149"/>
    </source>
</evidence>
<dbReference type="KEGG" id="egl:EGR_04592"/>
<dbReference type="GO" id="GO:0008270">
    <property type="term" value="F:zinc ion binding"/>
    <property type="evidence" value="ECO:0007669"/>
    <property type="project" value="UniProtKB-KW"/>
</dbReference>
<dbReference type="PANTHER" id="PTHR22619:SF0">
    <property type="entry name" value="ZINC FINGER SWIM DOMAIN-CONTAINING PROTEIN 6-LIKE PROTEIN"/>
    <property type="match status" value="1"/>
</dbReference>
<dbReference type="EMBL" id="APAU02000029">
    <property type="protein sequence ID" value="EUB60573.1"/>
    <property type="molecule type" value="Genomic_DNA"/>
</dbReference>
<dbReference type="STRING" id="6210.W6UHP8"/>
<keyword evidence="2" id="KW-0863">Zinc-finger</keyword>
<evidence type="ECO:0000256" key="2">
    <source>
        <dbReference type="ARBA" id="ARBA00022771"/>
    </source>
</evidence>
<feature type="compositionally biased region" description="Basic residues" evidence="4">
    <location>
        <begin position="342"/>
        <end position="351"/>
    </location>
</feature>
<proteinExistence type="predicted"/>
<organism evidence="6 7">
    <name type="scientific">Echinococcus granulosus</name>
    <name type="common">Hydatid tapeworm</name>
    <dbReference type="NCBI Taxonomy" id="6210"/>
    <lineage>
        <taxon>Eukaryota</taxon>
        <taxon>Metazoa</taxon>
        <taxon>Spiralia</taxon>
        <taxon>Lophotrochozoa</taxon>
        <taxon>Platyhelminthes</taxon>
        <taxon>Cestoda</taxon>
        <taxon>Eucestoda</taxon>
        <taxon>Cyclophyllidea</taxon>
        <taxon>Taeniidae</taxon>
        <taxon>Echinococcus</taxon>
        <taxon>Echinococcus granulosus group</taxon>
    </lineage>
</organism>
<evidence type="ECO:0000256" key="4">
    <source>
        <dbReference type="SAM" id="MobiDB-lite"/>
    </source>
</evidence>
<dbReference type="RefSeq" id="XP_024351769.1">
    <property type="nucleotide sequence ID" value="XM_024493841.1"/>
</dbReference>
<protein>
    <submittedName>
        <fullName evidence="6">Zinc finger SWIM domain-containing protein 6</fullName>
    </submittedName>
</protein>
<dbReference type="CTD" id="36340307"/>